<dbReference type="Proteomes" id="UP001055114">
    <property type="component" value="Unassembled WGS sequence"/>
</dbReference>
<gene>
    <name evidence="8" type="ORF">CE91St3_27410</name>
</gene>
<feature type="transmembrane region" description="Helical" evidence="7">
    <location>
        <begin position="98"/>
        <end position="120"/>
    </location>
</feature>
<accession>A0AA37NJB5</accession>
<dbReference type="PANTHER" id="PTHR33529">
    <property type="entry name" value="SLR0882 PROTEIN-RELATED"/>
    <property type="match status" value="1"/>
</dbReference>
<protein>
    <submittedName>
        <fullName evidence="8">Membrane protein</fullName>
    </submittedName>
</protein>
<reference evidence="8" key="1">
    <citation type="submission" date="2022-01" db="EMBL/GenBank/DDBJ databases">
        <title>Novel bile acid biosynthetic pathways are enriched in the microbiome of centenarians.</title>
        <authorList>
            <person name="Sato Y."/>
            <person name="Atarashi K."/>
            <person name="Plichta R.D."/>
            <person name="Arai Y."/>
            <person name="Sasajima S."/>
            <person name="Kearney M.S."/>
            <person name="Suda W."/>
            <person name="Takeshita K."/>
            <person name="Sasaki T."/>
            <person name="Okamoto S."/>
            <person name="Skelly N.A."/>
            <person name="Okamura Y."/>
            <person name="Vlamakis H."/>
            <person name="Li Y."/>
            <person name="Tanoue T."/>
            <person name="Takei H."/>
            <person name="Nittono H."/>
            <person name="Narushima S."/>
            <person name="Irie J."/>
            <person name="Itoh H."/>
            <person name="Moriya K."/>
            <person name="Sugiura Y."/>
            <person name="Suematsu M."/>
            <person name="Moritoki N."/>
            <person name="Shibata S."/>
            <person name="Littman R.D."/>
            <person name="Fischbach A.M."/>
            <person name="Uwamino Y."/>
            <person name="Inoue T."/>
            <person name="Honda A."/>
            <person name="Hattori M."/>
            <person name="Murai T."/>
            <person name="Xavier J.R."/>
            <person name="Hirose N."/>
            <person name="Honda K."/>
        </authorList>
    </citation>
    <scope>NUCLEOTIDE SEQUENCE</scope>
    <source>
        <strain evidence="8">CE91-St3</strain>
    </source>
</reference>
<evidence type="ECO:0000256" key="6">
    <source>
        <dbReference type="SAM" id="MobiDB-lite"/>
    </source>
</evidence>
<dbReference type="EMBL" id="BQNZ01000002">
    <property type="protein sequence ID" value="GKH72878.1"/>
    <property type="molecule type" value="Genomic_DNA"/>
</dbReference>
<comment type="caution">
    <text evidence="8">The sequence shown here is derived from an EMBL/GenBank/DDBJ whole genome shotgun (WGS) entry which is preliminary data.</text>
</comment>
<organism evidence="8 9">
    <name type="scientific">Parabacteroides merdae</name>
    <dbReference type="NCBI Taxonomy" id="46503"/>
    <lineage>
        <taxon>Bacteria</taxon>
        <taxon>Pseudomonadati</taxon>
        <taxon>Bacteroidota</taxon>
        <taxon>Bacteroidia</taxon>
        <taxon>Bacteroidales</taxon>
        <taxon>Tannerellaceae</taxon>
        <taxon>Parabacteroides</taxon>
    </lineage>
</organism>
<evidence type="ECO:0000256" key="3">
    <source>
        <dbReference type="ARBA" id="ARBA00022692"/>
    </source>
</evidence>
<comment type="subcellular location">
    <subcellularLocation>
        <location evidence="1">Cell membrane</location>
        <topology evidence="1">Multi-pass membrane protein</topology>
    </subcellularLocation>
</comment>
<evidence type="ECO:0000313" key="8">
    <source>
        <dbReference type="EMBL" id="GKH72878.1"/>
    </source>
</evidence>
<proteinExistence type="predicted"/>
<name>A0AA37NJB5_9BACT</name>
<feature type="transmembrane region" description="Helical" evidence="7">
    <location>
        <begin position="605"/>
        <end position="625"/>
    </location>
</feature>
<dbReference type="PANTHER" id="PTHR33529:SF6">
    <property type="entry name" value="YJGP_YJGQ FAMILY PERMEASE"/>
    <property type="match status" value="1"/>
</dbReference>
<dbReference type="Pfam" id="PF03739">
    <property type="entry name" value="LptF_LptG"/>
    <property type="match status" value="1"/>
</dbReference>
<keyword evidence="3 7" id="KW-0812">Transmembrane</keyword>
<dbReference type="GO" id="GO:0015920">
    <property type="term" value="P:lipopolysaccharide transport"/>
    <property type="evidence" value="ECO:0007669"/>
    <property type="project" value="TreeGrafter"/>
</dbReference>
<feature type="region of interest" description="Disordered" evidence="6">
    <location>
        <begin position="308"/>
        <end position="333"/>
    </location>
</feature>
<evidence type="ECO:0000313" key="9">
    <source>
        <dbReference type="Proteomes" id="UP001055114"/>
    </source>
</evidence>
<evidence type="ECO:0000256" key="1">
    <source>
        <dbReference type="ARBA" id="ARBA00004651"/>
    </source>
</evidence>
<feature type="transmembrane region" description="Helical" evidence="7">
    <location>
        <begin position="425"/>
        <end position="442"/>
    </location>
</feature>
<keyword evidence="5 7" id="KW-0472">Membrane</keyword>
<evidence type="ECO:0000256" key="7">
    <source>
        <dbReference type="SAM" id="Phobius"/>
    </source>
</evidence>
<feature type="transmembrane region" description="Helical" evidence="7">
    <location>
        <begin position="400"/>
        <end position="419"/>
    </location>
</feature>
<dbReference type="GO" id="GO:0043190">
    <property type="term" value="C:ATP-binding cassette (ABC) transporter complex"/>
    <property type="evidence" value="ECO:0007669"/>
    <property type="project" value="TreeGrafter"/>
</dbReference>
<keyword evidence="2" id="KW-1003">Cell membrane</keyword>
<sequence>MLKIKRLYTFMLQTFLPLFLMTFGICLFIVLMQFLWRYIDDMVGKGLGIPVLAEMFMYAALFLVPMALPLAILLASLMTFGNLGERLELLAMKSAGVSLVHIMRPLIITISIISIGAFFFQNYAMPVVQVKLYTLLWSMRQKSPELDIPEGVFYSEITGFNVYVKHKDTETGLLRDMMIYDYSEGFNKVSVMVADSGRLKTSADKMFLVLSLFNGESFRSLDKQPSTAGTKSSVPYQRETFKSRDILIEFDANFSRTDESFMQNQFMGKNMHDLQIFIDSVSVRLDSIQNVNAKNVYETSYKKTLKKPQDIKQNNVKDDSNSEKSDTKTTLETPKTDEPVIVMNFDSLYQAENPGKKATILTRAKSSIENMKADYFFKAATIGDEAYRVRRHLTEWHKKFTLSFACMVFFFIGAPLGAIIRKGGLGMPVVISVILFIFYYIIDNIGFKMARDGVWEAWQGMWLSSAILAPLGIFLTYKAVNDSVILNADTYLNALKNLFGKRSGRKVEMKEVIMFNPDYGQIILRLKQLAEESNAYLAAHKRWTNYFLFWKQGGRDHTAEQLAVKMDGIIEELSNSDQNLVLNKLMDYPVINGYNQINAKINGKAGLAISLFFPIGFPVYLLATYQRKLLRHDIKMVQKTSYELIDIIEKLPVSL</sequence>
<feature type="transmembrane region" description="Helical" evidence="7">
    <location>
        <begin position="56"/>
        <end position="78"/>
    </location>
</feature>
<dbReference type="InterPro" id="IPR005495">
    <property type="entry name" value="LptG/LptF_permease"/>
</dbReference>
<dbReference type="AlphaFoldDB" id="A0AA37NJB5"/>
<evidence type="ECO:0000256" key="5">
    <source>
        <dbReference type="ARBA" id="ARBA00023136"/>
    </source>
</evidence>
<keyword evidence="4 7" id="KW-1133">Transmembrane helix</keyword>
<evidence type="ECO:0000256" key="4">
    <source>
        <dbReference type="ARBA" id="ARBA00022989"/>
    </source>
</evidence>
<evidence type="ECO:0000256" key="2">
    <source>
        <dbReference type="ARBA" id="ARBA00022475"/>
    </source>
</evidence>
<feature type="transmembrane region" description="Helical" evidence="7">
    <location>
        <begin position="15"/>
        <end position="36"/>
    </location>
</feature>